<keyword evidence="2" id="KW-1185">Reference proteome</keyword>
<name>A0ABY5DZD6_9ACTN</name>
<organism evidence="1 2">
    <name type="scientific">Paraconexibacter antarcticus</name>
    <dbReference type="NCBI Taxonomy" id="2949664"/>
    <lineage>
        <taxon>Bacteria</taxon>
        <taxon>Bacillati</taxon>
        <taxon>Actinomycetota</taxon>
        <taxon>Thermoleophilia</taxon>
        <taxon>Solirubrobacterales</taxon>
        <taxon>Paraconexibacteraceae</taxon>
        <taxon>Paraconexibacter</taxon>
    </lineage>
</organism>
<evidence type="ECO:0000313" key="1">
    <source>
        <dbReference type="EMBL" id="UTI66202.1"/>
    </source>
</evidence>
<dbReference type="EMBL" id="CP098502">
    <property type="protein sequence ID" value="UTI66202.1"/>
    <property type="molecule type" value="Genomic_DNA"/>
</dbReference>
<gene>
    <name evidence="1" type="ORF">NBH00_08340</name>
</gene>
<dbReference type="RefSeq" id="WP_254572877.1">
    <property type="nucleotide sequence ID" value="NZ_CP098502.1"/>
</dbReference>
<accession>A0ABY5DZD6</accession>
<dbReference type="Proteomes" id="UP001056035">
    <property type="component" value="Chromosome"/>
</dbReference>
<protein>
    <submittedName>
        <fullName evidence="1">Uncharacterized protein</fullName>
    </submittedName>
</protein>
<proteinExistence type="predicted"/>
<evidence type="ECO:0000313" key="2">
    <source>
        <dbReference type="Proteomes" id="UP001056035"/>
    </source>
</evidence>
<reference evidence="1 2" key="1">
    <citation type="submission" date="2022-06" db="EMBL/GenBank/DDBJ databases">
        <title>Paraconexibacter antarcticus.</title>
        <authorList>
            <person name="Kim C.S."/>
        </authorList>
    </citation>
    <scope>NUCLEOTIDE SEQUENCE [LARGE SCALE GENOMIC DNA]</scope>
    <source>
        <strain evidence="1 2">02-257</strain>
    </source>
</reference>
<sequence>MAELEARVSAVARGPKRTERILDVLFQQYGGPLFGLILELALAARADPEVHAVVTEQEAAINRAIYATSKAVFGDAITAFPTMGRRWALALSATRGMAVLTLLGHPPDGVQKQWRATRRELATLLDG</sequence>